<dbReference type="UniPathway" id="UPA00148">
    <property type="reaction ID" value="UER00238"/>
</dbReference>
<feature type="transmembrane region" description="Helical" evidence="19">
    <location>
        <begin position="50"/>
        <end position="68"/>
    </location>
</feature>
<evidence type="ECO:0000256" key="9">
    <source>
        <dbReference type="ARBA" id="ARBA00022679"/>
    </source>
</evidence>
<comment type="caution">
    <text evidence="21">The sequence shown here is derived from an EMBL/GenBank/DDBJ whole genome shotgun (WGS) entry which is preliminary data.</text>
</comment>
<name>A0A395M5N4_9BACT</name>
<comment type="function">
    <text evidence="14 19">Joins adenosylcobinamide-GDP and alpha-ribazole to generate adenosylcobalamin (Ado-cobalamin). Also synthesizes adenosylcobalamin 5'-phosphate from adenosylcobinamide-GDP and alpha-ribazole 5'-phosphate.</text>
</comment>
<feature type="transmembrane region" description="Helical" evidence="19">
    <location>
        <begin position="172"/>
        <end position="204"/>
    </location>
</feature>
<evidence type="ECO:0000256" key="16">
    <source>
        <dbReference type="ARBA" id="ARBA00032853"/>
    </source>
</evidence>
<dbReference type="NCBIfam" id="TIGR00317">
    <property type="entry name" value="cobS"/>
    <property type="match status" value="1"/>
</dbReference>
<keyword evidence="10 19" id="KW-0812">Transmembrane</keyword>
<dbReference type="GO" id="GO:0005886">
    <property type="term" value="C:plasma membrane"/>
    <property type="evidence" value="ECO:0007669"/>
    <property type="project" value="UniProtKB-SubCell"/>
</dbReference>
<evidence type="ECO:0000256" key="7">
    <source>
        <dbReference type="ARBA" id="ARBA00022475"/>
    </source>
</evidence>
<evidence type="ECO:0000256" key="4">
    <source>
        <dbReference type="ARBA" id="ARBA00010561"/>
    </source>
</evidence>
<evidence type="ECO:0000256" key="5">
    <source>
        <dbReference type="ARBA" id="ARBA00013200"/>
    </source>
</evidence>
<dbReference type="Pfam" id="PF02654">
    <property type="entry name" value="CobS"/>
    <property type="match status" value="1"/>
</dbReference>
<reference evidence="21 22" key="1">
    <citation type="journal article" date="2011" name="ISME J.">
        <title>Community ecology of hot spring cyanobacterial mats: predominant populations and their functional potential.</title>
        <authorList>
            <person name="Klatt C.G."/>
            <person name="Wood J.M."/>
            <person name="Rusch D.B."/>
            <person name="Bateson M.M."/>
            <person name="Hamamura N."/>
            <person name="Heidelberg J.F."/>
            <person name="Grossman A.R."/>
            <person name="Bhaya D."/>
            <person name="Cohan F.M."/>
            <person name="Kuhl M."/>
            <person name="Bryant D.A."/>
            <person name="Ward D.M."/>
        </authorList>
    </citation>
    <scope>NUCLEOTIDE SEQUENCE [LARGE SCALE GENOMIC DNA]</scope>
    <source>
        <strain evidence="21">OS</strain>
    </source>
</reference>
<protein>
    <recommendedName>
        <fullName evidence="6 19">Adenosylcobinamide-GDP ribazoletransferase</fullName>
        <ecNumber evidence="5 19">2.7.8.26</ecNumber>
    </recommendedName>
    <alternativeName>
        <fullName evidence="16 19">Cobalamin synthase</fullName>
    </alternativeName>
    <alternativeName>
        <fullName evidence="15 19">Cobalamin-5'-phosphate synthase</fullName>
    </alternativeName>
</protein>
<comment type="catalytic activity">
    <reaction evidence="18 19">
        <text>alpha-ribazole 5'-phosphate + adenosylcob(III)inamide-GDP = adenosylcob(III)alamin 5'-phosphate + GMP + H(+)</text>
        <dbReference type="Rhea" id="RHEA:23560"/>
        <dbReference type="ChEBI" id="CHEBI:15378"/>
        <dbReference type="ChEBI" id="CHEBI:57918"/>
        <dbReference type="ChEBI" id="CHEBI:58115"/>
        <dbReference type="ChEBI" id="CHEBI:60487"/>
        <dbReference type="ChEBI" id="CHEBI:60493"/>
        <dbReference type="EC" id="2.7.8.26"/>
    </reaction>
</comment>
<evidence type="ECO:0000256" key="15">
    <source>
        <dbReference type="ARBA" id="ARBA00032605"/>
    </source>
</evidence>
<evidence type="ECO:0000313" key="22">
    <source>
        <dbReference type="Proteomes" id="UP000266389"/>
    </source>
</evidence>
<keyword evidence="8 19" id="KW-0169">Cobalamin biosynthesis</keyword>
<evidence type="ECO:0000256" key="11">
    <source>
        <dbReference type="ARBA" id="ARBA00022842"/>
    </source>
</evidence>
<dbReference type="PANTHER" id="PTHR34148">
    <property type="entry name" value="ADENOSYLCOBINAMIDE-GDP RIBAZOLETRANSFERASE"/>
    <property type="match status" value="1"/>
</dbReference>
<comment type="subcellular location">
    <subcellularLocation>
        <location evidence="2 19">Cell membrane</location>
        <topology evidence="2 19">Multi-pass membrane protein</topology>
    </subcellularLocation>
</comment>
<accession>A0A395M5N4</accession>
<evidence type="ECO:0000313" key="20">
    <source>
        <dbReference type="EMBL" id="RFM25351.1"/>
    </source>
</evidence>
<evidence type="ECO:0000256" key="10">
    <source>
        <dbReference type="ARBA" id="ARBA00022692"/>
    </source>
</evidence>
<evidence type="ECO:0000256" key="14">
    <source>
        <dbReference type="ARBA" id="ARBA00025228"/>
    </source>
</evidence>
<feature type="transmembrane region" description="Helical" evidence="19">
    <location>
        <begin position="24"/>
        <end position="43"/>
    </location>
</feature>
<comment type="cofactor">
    <cofactor evidence="1 19">
        <name>Mg(2+)</name>
        <dbReference type="ChEBI" id="CHEBI:18420"/>
    </cofactor>
</comment>
<dbReference type="EMBL" id="PHFL01000007">
    <property type="protein sequence ID" value="RFM25351.1"/>
    <property type="molecule type" value="Genomic_DNA"/>
</dbReference>
<dbReference type="EC" id="2.7.8.26" evidence="5 19"/>
<evidence type="ECO:0000256" key="8">
    <source>
        <dbReference type="ARBA" id="ARBA00022573"/>
    </source>
</evidence>
<gene>
    <name evidence="19 21" type="primary">cobS</name>
    <name evidence="21" type="ORF">D0433_00420</name>
    <name evidence="20" type="ORF">D0433_01670</name>
</gene>
<dbReference type="AlphaFoldDB" id="A0A395M5N4"/>
<comment type="similarity">
    <text evidence="4 19">Belongs to the CobS family.</text>
</comment>
<keyword evidence="7 19" id="KW-1003">Cell membrane</keyword>
<evidence type="ECO:0000256" key="2">
    <source>
        <dbReference type="ARBA" id="ARBA00004651"/>
    </source>
</evidence>
<dbReference type="EMBL" id="PHFL01000001">
    <property type="protein sequence ID" value="RFM25528.1"/>
    <property type="molecule type" value="Genomic_DNA"/>
</dbReference>
<dbReference type="GO" id="GO:0008818">
    <property type="term" value="F:cobalamin 5'-phosphate synthase activity"/>
    <property type="evidence" value="ECO:0007669"/>
    <property type="project" value="UniProtKB-UniRule"/>
</dbReference>
<sequence>MFLTRLPVGRWVRYEQSLLAHCTVYFPLVGAGVGAFGAGVLWLGAMLLPLPLAVLLSMLSTILLTGAFHEDGLADSADGFGGASDAARVLEIMRDSRIGTYGAIALWFLLTAKWTLLTQLGSLDLETAMLSLIVAHTAGRWSSLWLIWRLPYVRAESATSKPFASAVTASRFWLALLSFGAISLLCFRAFALGIVGFAFLASFLSAKFSARRIGGITGDVLGAANQISEVSLYFVILIFKNAPNLQLLAWTFF</sequence>
<reference evidence="21" key="2">
    <citation type="submission" date="2017-08" db="EMBL/GenBank/DDBJ databases">
        <authorList>
            <person name="de Groot N.N."/>
        </authorList>
    </citation>
    <scope>NUCLEOTIDE SEQUENCE</scope>
    <source>
        <strain evidence="21">OS</strain>
    </source>
</reference>
<keyword evidence="13 19" id="KW-0472">Membrane</keyword>
<evidence type="ECO:0000256" key="1">
    <source>
        <dbReference type="ARBA" id="ARBA00001946"/>
    </source>
</evidence>
<evidence type="ECO:0000313" key="21">
    <source>
        <dbReference type="EMBL" id="RFM25528.1"/>
    </source>
</evidence>
<evidence type="ECO:0000256" key="13">
    <source>
        <dbReference type="ARBA" id="ARBA00023136"/>
    </source>
</evidence>
<dbReference type="Proteomes" id="UP000266389">
    <property type="component" value="Unassembled WGS sequence"/>
</dbReference>
<evidence type="ECO:0000256" key="12">
    <source>
        <dbReference type="ARBA" id="ARBA00022989"/>
    </source>
</evidence>
<dbReference type="PANTHER" id="PTHR34148:SF1">
    <property type="entry name" value="ADENOSYLCOBINAMIDE-GDP RIBAZOLETRANSFERASE"/>
    <property type="match status" value="1"/>
</dbReference>
<keyword evidence="9 19" id="KW-0808">Transferase</keyword>
<dbReference type="HAMAP" id="MF_00719">
    <property type="entry name" value="CobS"/>
    <property type="match status" value="1"/>
</dbReference>
<evidence type="ECO:0000256" key="3">
    <source>
        <dbReference type="ARBA" id="ARBA00004663"/>
    </source>
</evidence>
<keyword evidence="12 19" id="KW-1133">Transmembrane helix</keyword>
<dbReference type="GO" id="GO:0051073">
    <property type="term" value="F:adenosylcobinamide-GDP ribazoletransferase activity"/>
    <property type="evidence" value="ECO:0007669"/>
    <property type="project" value="UniProtKB-UniRule"/>
</dbReference>
<organism evidence="21 22">
    <name type="scientific">Candidatus Thermochlorobacter aerophilus</name>
    <dbReference type="NCBI Taxonomy" id="1868324"/>
    <lineage>
        <taxon>Bacteria</taxon>
        <taxon>Pseudomonadati</taxon>
        <taxon>Chlorobiota</taxon>
        <taxon>Chlorobiia</taxon>
        <taxon>Chlorobiales</taxon>
        <taxon>Candidatus Thermochlorobacteriaceae</taxon>
        <taxon>Candidatus Thermochlorobacter</taxon>
    </lineage>
</organism>
<comment type="pathway">
    <text evidence="3 19">Cofactor biosynthesis; adenosylcobalamin biosynthesis; adenosylcobalamin from cob(II)yrinate a,c-diamide: step 7/7.</text>
</comment>
<evidence type="ECO:0000256" key="19">
    <source>
        <dbReference type="HAMAP-Rule" id="MF_00719"/>
    </source>
</evidence>
<dbReference type="InterPro" id="IPR003805">
    <property type="entry name" value="CobS"/>
</dbReference>
<evidence type="ECO:0000256" key="6">
    <source>
        <dbReference type="ARBA" id="ARBA00015850"/>
    </source>
</evidence>
<evidence type="ECO:0000256" key="18">
    <source>
        <dbReference type="ARBA" id="ARBA00049504"/>
    </source>
</evidence>
<dbReference type="GO" id="GO:0009236">
    <property type="term" value="P:cobalamin biosynthetic process"/>
    <property type="evidence" value="ECO:0007669"/>
    <property type="project" value="UniProtKB-UniRule"/>
</dbReference>
<feature type="transmembrane region" description="Helical" evidence="19">
    <location>
        <begin position="98"/>
        <end position="116"/>
    </location>
</feature>
<evidence type="ECO:0000256" key="17">
    <source>
        <dbReference type="ARBA" id="ARBA00048623"/>
    </source>
</evidence>
<keyword evidence="11 19" id="KW-0460">Magnesium</keyword>
<proteinExistence type="inferred from homology"/>
<comment type="catalytic activity">
    <reaction evidence="17 19">
        <text>alpha-ribazole + adenosylcob(III)inamide-GDP = adenosylcob(III)alamin + GMP + H(+)</text>
        <dbReference type="Rhea" id="RHEA:16049"/>
        <dbReference type="ChEBI" id="CHEBI:10329"/>
        <dbReference type="ChEBI" id="CHEBI:15378"/>
        <dbReference type="ChEBI" id="CHEBI:18408"/>
        <dbReference type="ChEBI" id="CHEBI:58115"/>
        <dbReference type="ChEBI" id="CHEBI:60487"/>
        <dbReference type="EC" id="2.7.8.26"/>
    </reaction>
</comment>